<dbReference type="PROSITE" id="PS51384">
    <property type="entry name" value="FAD_FR"/>
    <property type="match status" value="1"/>
</dbReference>
<evidence type="ECO:0000313" key="5">
    <source>
        <dbReference type="Proteomes" id="UP000070326"/>
    </source>
</evidence>
<keyword evidence="1" id="KW-0408">Iron</keyword>
<dbReference type="GO" id="GO:0050660">
    <property type="term" value="F:flavin adenine dinucleotide binding"/>
    <property type="evidence" value="ECO:0007669"/>
    <property type="project" value="InterPro"/>
</dbReference>
<dbReference type="GO" id="GO:0046872">
    <property type="term" value="F:metal ion binding"/>
    <property type="evidence" value="ECO:0007669"/>
    <property type="project" value="UniProtKB-KW"/>
</dbReference>
<keyword evidence="1" id="KW-0479">Metal-binding</keyword>
<dbReference type="SUPFAM" id="SSF63380">
    <property type="entry name" value="Riboflavin synthase domain-like"/>
    <property type="match status" value="1"/>
</dbReference>
<dbReference type="InterPro" id="IPR050353">
    <property type="entry name" value="PyrK_electron_transfer"/>
</dbReference>
<gene>
    <name evidence="4" type="primary">pyrK_1</name>
    <name evidence="3" type="ORF">HMPREF3195_01901</name>
    <name evidence="4" type="ORF">NCTC11460_00211</name>
</gene>
<keyword evidence="1" id="KW-0411">Iron-sulfur</keyword>
<reference evidence="4 6" key="2">
    <citation type="submission" date="2018-06" db="EMBL/GenBank/DDBJ databases">
        <authorList>
            <consortium name="Pathogen Informatics"/>
            <person name="Doyle S."/>
        </authorList>
    </citation>
    <scope>NUCLEOTIDE SEQUENCE [LARGE SCALE GENOMIC DNA]</scope>
    <source>
        <strain evidence="4 6">NCTC11460</strain>
    </source>
</reference>
<feature type="domain" description="FAD-binding FR-type" evidence="2">
    <location>
        <begin position="8"/>
        <end position="100"/>
    </location>
</feature>
<dbReference type="Pfam" id="PF00175">
    <property type="entry name" value="NAD_binding_1"/>
    <property type="match status" value="1"/>
</dbReference>
<evidence type="ECO:0000313" key="3">
    <source>
        <dbReference type="EMBL" id="KXI10315.1"/>
    </source>
</evidence>
<feature type="binding site" evidence="1">
    <location>
        <position position="250"/>
    </location>
    <ligand>
        <name>[2Fe-2S] cluster</name>
        <dbReference type="ChEBI" id="CHEBI:190135"/>
    </ligand>
</feature>
<feature type="binding site" evidence="1">
    <location>
        <position position="242"/>
    </location>
    <ligand>
        <name>[2Fe-2S] cluster</name>
        <dbReference type="ChEBI" id="CHEBI:190135"/>
    </ligand>
</feature>
<dbReference type="SUPFAM" id="SSF52343">
    <property type="entry name" value="Ferredoxin reductase-like, C-terminal NADP-linked domain"/>
    <property type="match status" value="1"/>
</dbReference>
<dbReference type="GO" id="GO:0016491">
    <property type="term" value="F:oxidoreductase activity"/>
    <property type="evidence" value="ECO:0007669"/>
    <property type="project" value="InterPro"/>
</dbReference>
<name>A0A135YLN3_9FIRM</name>
<dbReference type="Proteomes" id="UP000255101">
    <property type="component" value="Unassembled WGS sequence"/>
</dbReference>
<dbReference type="STRING" id="1261.HMPREF3195_01901"/>
<dbReference type="Gene3D" id="3.40.50.80">
    <property type="entry name" value="Nucleotide-binding domain of ferredoxin-NADP reductase (FNR) module"/>
    <property type="match status" value="1"/>
</dbReference>
<dbReference type="InterPro" id="IPR001433">
    <property type="entry name" value="OxRdtase_FAD/NAD-bd"/>
</dbReference>
<feature type="binding site" evidence="1">
    <location>
        <position position="234"/>
    </location>
    <ligand>
        <name>[2Fe-2S] cluster</name>
        <dbReference type="ChEBI" id="CHEBI:190135"/>
    </ligand>
</feature>
<dbReference type="InterPro" id="IPR019480">
    <property type="entry name" value="Dihydroorotate_DH_Fe-S-bd"/>
</dbReference>
<proteinExistence type="predicted"/>
<comment type="cofactor">
    <cofactor evidence="1">
        <name>[2Fe-2S] cluster</name>
        <dbReference type="ChEBI" id="CHEBI:190135"/>
    </cofactor>
    <text evidence="1">Binds 1 [2Fe-2S] cluster per subunit.</text>
</comment>
<dbReference type="NCBIfam" id="TIGR02911">
    <property type="entry name" value="sulfite_red_B"/>
    <property type="match status" value="1"/>
</dbReference>
<evidence type="ECO:0000259" key="2">
    <source>
        <dbReference type="PROSITE" id="PS51384"/>
    </source>
</evidence>
<reference evidence="3 5" key="1">
    <citation type="submission" date="2016-02" db="EMBL/GenBank/DDBJ databases">
        <authorList>
            <person name="Wen L."/>
            <person name="He K."/>
            <person name="Yang H."/>
        </authorList>
    </citation>
    <scope>NUCLEOTIDE SEQUENCE [LARGE SCALE GENOMIC DNA]</scope>
    <source>
        <strain evidence="3 5">MJR8628A</strain>
    </source>
</reference>
<dbReference type="InterPro" id="IPR017938">
    <property type="entry name" value="Riboflavin_synthase-like_b-brl"/>
</dbReference>
<dbReference type="InterPro" id="IPR012165">
    <property type="entry name" value="Cyt_c3_hydrogenase_gsu"/>
</dbReference>
<keyword evidence="1" id="KW-0001">2Fe-2S</keyword>
<sequence>MCNCSNPYIPVACEILEITKHTDKEWTFRTKTDTSKVKPGQFYEISLPKYGESPISVSGIGENYVDFTIRNVGKVTGVLFGYEPGDKLLLRGPYGNGFDINEYKGRDLVIVAGGSALAPVRGIVEYVYGHKEEFKSFKLIVGFKSPADVLFAKDLERWAEKLDILVTVDGADEGYTGNVGLVTKYIPELNIDVNQASAVVVGPPMMMKFSVGEFLKLNMDEKNIWVSYERRMHCGIGKCGHCKMDSTYVCLDGPVFSYDFAKTLVD</sequence>
<dbReference type="PIRSF" id="PIRSF006816">
    <property type="entry name" value="Cyc3_hyd_g"/>
    <property type="match status" value="1"/>
</dbReference>
<dbReference type="InterPro" id="IPR017927">
    <property type="entry name" value="FAD-bd_FR_type"/>
</dbReference>
<organism evidence="3 5">
    <name type="scientific">Peptostreptococcus anaerobius</name>
    <dbReference type="NCBI Taxonomy" id="1261"/>
    <lineage>
        <taxon>Bacteria</taxon>
        <taxon>Bacillati</taxon>
        <taxon>Bacillota</taxon>
        <taxon>Clostridia</taxon>
        <taxon>Peptostreptococcales</taxon>
        <taxon>Peptostreptococcaceae</taxon>
        <taxon>Peptostreptococcus</taxon>
    </lineage>
</organism>
<accession>A0A135YLN3</accession>
<dbReference type="RefSeq" id="WP_002846202.1">
    <property type="nucleotide sequence ID" value="NZ_FOVA01000022.1"/>
</dbReference>
<dbReference type="EMBL" id="UGTB01000004">
    <property type="protein sequence ID" value="SUB60312.1"/>
    <property type="molecule type" value="Genomic_DNA"/>
</dbReference>
<dbReference type="GO" id="GO:0051537">
    <property type="term" value="F:2 iron, 2 sulfur cluster binding"/>
    <property type="evidence" value="ECO:0007669"/>
    <property type="project" value="UniProtKB-KW"/>
</dbReference>
<dbReference type="PATRIC" id="fig|1261.5.peg.1912"/>
<protein>
    <submittedName>
        <fullName evidence="4">Dihydrdoorotate oxidase B, electron transfer subunit</fullName>
    </submittedName>
    <submittedName>
        <fullName evidence="3">Sulfite reductase, subunit B</fullName>
    </submittedName>
</protein>
<dbReference type="PANTHER" id="PTHR43513">
    <property type="entry name" value="DIHYDROOROTATE DEHYDROGENASE B (NAD(+)), ELECTRON TRANSFER SUBUNIT"/>
    <property type="match status" value="1"/>
</dbReference>
<dbReference type="CDD" id="cd06221">
    <property type="entry name" value="sulfite_reductase_like"/>
    <property type="match status" value="1"/>
</dbReference>
<dbReference type="Proteomes" id="UP000070326">
    <property type="component" value="Unassembled WGS sequence"/>
</dbReference>
<dbReference type="InterPro" id="IPR014260">
    <property type="entry name" value="Sulphite_reductase_B"/>
</dbReference>
<evidence type="ECO:0000256" key="1">
    <source>
        <dbReference type="PIRSR" id="PIRSR006816-2"/>
    </source>
</evidence>
<feature type="binding site" evidence="1">
    <location>
        <position position="239"/>
    </location>
    <ligand>
        <name>[2Fe-2S] cluster</name>
        <dbReference type="ChEBI" id="CHEBI:190135"/>
    </ligand>
</feature>
<dbReference type="Gene3D" id="2.40.30.10">
    <property type="entry name" value="Translation factors"/>
    <property type="match status" value="1"/>
</dbReference>
<dbReference type="eggNOG" id="COG0543">
    <property type="taxonomic scope" value="Bacteria"/>
</dbReference>
<dbReference type="GO" id="GO:0006221">
    <property type="term" value="P:pyrimidine nucleotide biosynthetic process"/>
    <property type="evidence" value="ECO:0007669"/>
    <property type="project" value="InterPro"/>
</dbReference>
<dbReference type="EMBL" id="LSQZ01000099">
    <property type="protein sequence ID" value="KXI10315.1"/>
    <property type="molecule type" value="Genomic_DNA"/>
</dbReference>
<dbReference type="InterPro" id="IPR039261">
    <property type="entry name" value="FNR_nucleotide-bd"/>
</dbReference>
<dbReference type="Pfam" id="PF10418">
    <property type="entry name" value="DHODB_Fe-S_bind"/>
    <property type="match status" value="1"/>
</dbReference>
<dbReference type="PANTHER" id="PTHR43513:SF1">
    <property type="entry name" value="ANAEROBIC SULFITE REDUCTASE SUBUNIT B"/>
    <property type="match status" value="1"/>
</dbReference>
<evidence type="ECO:0000313" key="6">
    <source>
        <dbReference type="Proteomes" id="UP000255101"/>
    </source>
</evidence>
<dbReference type="AlphaFoldDB" id="A0A135YLN3"/>
<evidence type="ECO:0000313" key="4">
    <source>
        <dbReference type="EMBL" id="SUB60312.1"/>
    </source>
</evidence>